<name>A0A6J6SK93_9ZZZZ</name>
<protein>
    <submittedName>
        <fullName evidence="2">Unannotated protein</fullName>
    </submittedName>
</protein>
<dbReference type="InterPro" id="IPR051549">
    <property type="entry name" value="PEP_Utilizing_Enz"/>
</dbReference>
<dbReference type="InterPro" id="IPR008279">
    <property type="entry name" value="PEP-util_enz_mobile_dom"/>
</dbReference>
<dbReference type="SUPFAM" id="SSF52009">
    <property type="entry name" value="Phosphohistidine domain"/>
    <property type="match status" value="1"/>
</dbReference>
<dbReference type="InterPro" id="IPR036637">
    <property type="entry name" value="Phosphohistidine_dom_sf"/>
</dbReference>
<sequence>MTDPRWCIDTELNTRFPVYTRFNANDVLPDPITPLGASMAWIPHMLPGSSMGYAALGAVTAEESIDFAAWPFGAFCYGHLYVNVTMARLVGIRSGIGWAGIDAAFFGSHPDAPPHLDSPSDINAEVSQRIADRTTWTLTATSFPDLEEETTLADGFREQRPDIARLTNGALVARARSMMPYQRVTWRGELIAGSQAAIGPAVVMSLLGDDTSVNVVDIIGPAGDIVSAAPSYALWEMSRLVRADADATALFDAGIEGLHDQLEDTHPALHDRFTAFLREFGYRGPSEWDLGADSWETRPELALALLDRMRQLDDSASPAIRRAESAERAEQAYVVVNARLDGNAEAQATLRMAVDSARRVASWRELGKANCIKLLNESRVAMLEVGRRLAAAGHIAHPRQIFMALDEELDLLVLEPGALTEHLAARELEWKDLGNVVLPLFLQAGAPMTPLAELPRKSDAGIVVAVSGDVLHGAPASSGIARGRARIILNPGEIAAFEPGDVLVAPQTDPSWTPLFVVASAVVVGVGALSSHAMIVSRELGIPCVAGLEGAADRIPDGAMIEVDGSTGAVTLL</sequence>
<gene>
    <name evidence="2" type="ORF">UFOPK2786_00430</name>
</gene>
<dbReference type="EMBL" id="CAEZYW010000044">
    <property type="protein sequence ID" value="CAB4734987.1"/>
    <property type="molecule type" value="Genomic_DNA"/>
</dbReference>
<accession>A0A6J6SK93</accession>
<dbReference type="GO" id="GO:0016772">
    <property type="term" value="F:transferase activity, transferring phosphorus-containing groups"/>
    <property type="evidence" value="ECO:0007669"/>
    <property type="project" value="InterPro"/>
</dbReference>
<dbReference type="PANTHER" id="PTHR43615">
    <property type="entry name" value="PHOSPHOENOLPYRUVATE SYNTHASE-RELATED"/>
    <property type="match status" value="1"/>
</dbReference>
<dbReference type="Gene3D" id="3.50.30.10">
    <property type="entry name" value="Phosphohistidine domain"/>
    <property type="match status" value="1"/>
</dbReference>
<evidence type="ECO:0000313" key="2">
    <source>
        <dbReference type="EMBL" id="CAB4734987.1"/>
    </source>
</evidence>
<dbReference type="PANTHER" id="PTHR43615:SF1">
    <property type="entry name" value="PPDK_N DOMAIN-CONTAINING PROTEIN"/>
    <property type="match status" value="1"/>
</dbReference>
<proteinExistence type="predicted"/>
<feature type="domain" description="PEP-utilising enzyme mobile" evidence="1">
    <location>
        <begin position="497"/>
        <end position="568"/>
    </location>
</feature>
<dbReference type="Pfam" id="PF00391">
    <property type="entry name" value="PEP-utilizers"/>
    <property type="match status" value="1"/>
</dbReference>
<organism evidence="2">
    <name type="scientific">freshwater metagenome</name>
    <dbReference type="NCBI Taxonomy" id="449393"/>
    <lineage>
        <taxon>unclassified sequences</taxon>
        <taxon>metagenomes</taxon>
        <taxon>ecological metagenomes</taxon>
    </lineage>
</organism>
<dbReference type="AlphaFoldDB" id="A0A6J6SK93"/>
<reference evidence="2" key="1">
    <citation type="submission" date="2020-05" db="EMBL/GenBank/DDBJ databases">
        <authorList>
            <person name="Chiriac C."/>
            <person name="Salcher M."/>
            <person name="Ghai R."/>
            <person name="Kavagutti S V."/>
        </authorList>
    </citation>
    <scope>NUCLEOTIDE SEQUENCE</scope>
</reference>
<evidence type="ECO:0000259" key="1">
    <source>
        <dbReference type="Pfam" id="PF00391"/>
    </source>
</evidence>